<dbReference type="EMBL" id="FOQU01000006">
    <property type="protein sequence ID" value="SFJ27955.1"/>
    <property type="molecule type" value="Genomic_DNA"/>
</dbReference>
<keyword evidence="2" id="KW-0808">Transferase</keyword>
<feature type="compositionally biased region" description="Polar residues" evidence="9">
    <location>
        <begin position="1"/>
        <end position="17"/>
    </location>
</feature>
<dbReference type="SUPFAM" id="SSF55874">
    <property type="entry name" value="ATPase domain of HSP90 chaperone/DNA topoisomerase II/histidine kinase"/>
    <property type="match status" value="1"/>
</dbReference>
<dbReference type="InterPro" id="IPR042240">
    <property type="entry name" value="CHASE_sf"/>
</dbReference>
<name>A0A1I3Q2M3_9BURK</name>
<reference evidence="13 14" key="1">
    <citation type="submission" date="2016-10" db="EMBL/GenBank/DDBJ databases">
        <authorList>
            <person name="de Groot N.N."/>
        </authorList>
    </citation>
    <scope>NUCLEOTIDE SEQUENCE [LARGE SCALE GENOMIC DNA]</scope>
    <source>
        <strain evidence="13 14">LMG 23650</strain>
    </source>
</reference>
<keyword evidence="8" id="KW-0175">Coiled coil</keyword>
<organism evidence="13 14">
    <name type="scientific">Paraburkholderia megapolitana</name>
    <dbReference type="NCBI Taxonomy" id="420953"/>
    <lineage>
        <taxon>Bacteria</taxon>
        <taxon>Pseudomonadati</taxon>
        <taxon>Pseudomonadota</taxon>
        <taxon>Betaproteobacteria</taxon>
        <taxon>Burkholderiales</taxon>
        <taxon>Burkholderiaceae</taxon>
        <taxon>Paraburkholderia</taxon>
    </lineage>
</organism>
<comment type="subcellular location">
    <subcellularLocation>
        <location evidence="1">Membrane</location>
    </subcellularLocation>
</comment>
<dbReference type="InterPro" id="IPR011712">
    <property type="entry name" value="Sig_transdc_His_kin_sub3_dim/P"/>
</dbReference>
<evidence type="ECO:0000259" key="11">
    <source>
        <dbReference type="PROSITE" id="PS50112"/>
    </source>
</evidence>
<dbReference type="SMART" id="SM01079">
    <property type="entry name" value="CHASE"/>
    <property type="match status" value="1"/>
</dbReference>
<gene>
    <name evidence="13" type="ORF">SAMN05192543_106184</name>
</gene>
<keyword evidence="3 10" id="KW-0812">Transmembrane</keyword>
<dbReference type="NCBIfam" id="TIGR00229">
    <property type="entry name" value="sensory_box"/>
    <property type="match status" value="1"/>
</dbReference>
<dbReference type="InterPro" id="IPR050482">
    <property type="entry name" value="Sensor_HK_TwoCompSys"/>
</dbReference>
<keyword evidence="14" id="KW-1185">Reference proteome</keyword>
<dbReference type="RefSeq" id="WP_407670681.1">
    <property type="nucleotide sequence ID" value="NZ_FOQU01000006.1"/>
</dbReference>
<evidence type="ECO:0000256" key="6">
    <source>
        <dbReference type="ARBA" id="ARBA00023012"/>
    </source>
</evidence>
<evidence type="ECO:0000256" key="8">
    <source>
        <dbReference type="SAM" id="Coils"/>
    </source>
</evidence>
<protein>
    <submittedName>
        <fullName evidence="13">Multi-sensor signal transduction histidine kinase</fullName>
    </submittedName>
</protein>
<keyword evidence="5 10" id="KW-1133">Transmembrane helix</keyword>
<evidence type="ECO:0000256" key="1">
    <source>
        <dbReference type="ARBA" id="ARBA00004370"/>
    </source>
</evidence>
<dbReference type="PROSITE" id="PS50113">
    <property type="entry name" value="PAC"/>
    <property type="match status" value="1"/>
</dbReference>
<evidence type="ECO:0000313" key="14">
    <source>
        <dbReference type="Proteomes" id="UP000199548"/>
    </source>
</evidence>
<feature type="domain" description="PAC" evidence="12">
    <location>
        <begin position="429"/>
        <end position="481"/>
    </location>
</feature>
<dbReference type="Gene3D" id="3.30.450.350">
    <property type="entry name" value="CHASE domain"/>
    <property type="match status" value="1"/>
</dbReference>
<feature type="domain" description="PAS" evidence="11">
    <location>
        <begin position="353"/>
        <end position="397"/>
    </location>
</feature>
<dbReference type="AlphaFoldDB" id="A0A1I3Q2M3"/>
<keyword evidence="6" id="KW-0902">Two-component regulatory system</keyword>
<dbReference type="PANTHER" id="PTHR24421:SF59">
    <property type="entry name" value="OXYGEN SENSOR HISTIDINE KINASE NREB"/>
    <property type="match status" value="1"/>
</dbReference>
<dbReference type="GO" id="GO:0016020">
    <property type="term" value="C:membrane"/>
    <property type="evidence" value="ECO:0007669"/>
    <property type="project" value="UniProtKB-SubCell"/>
</dbReference>
<dbReference type="STRING" id="420953.SAMN05192543_106184"/>
<dbReference type="InterPro" id="IPR000700">
    <property type="entry name" value="PAS-assoc_C"/>
</dbReference>
<evidence type="ECO:0000256" key="9">
    <source>
        <dbReference type="SAM" id="MobiDB-lite"/>
    </source>
</evidence>
<dbReference type="InterPro" id="IPR036890">
    <property type="entry name" value="HATPase_C_sf"/>
</dbReference>
<keyword evidence="4 13" id="KW-0418">Kinase</keyword>
<feature type="transmembrane region" description="Helical" evidence="10">
    <location>
        <begin position="35"/>
        <end position="56"/>
    </location>
</feature>
<dbReference type="Gene3D" id="1.20.5.1930">
    <property type="match status" value="1"/>
</dbReference>
<dbReference type="GO" id="GO:0000155">
    <property type="term" value="F:phosphorelay sensor kinase activity"/>
    <property type="evidence" value="ECO:0007669"/>
    <property type="project" value="InterPro"/>
</dbReference>
<dbReference type="Gene3D" id="3.30.565.10">
    <property type="entry name" value="Histidine kinase-like ATPase, C-terminal domain"/>
    <property type="match status" value="1"/>
</dbReference>
<dbReference type="InterPro" id="IPR000014">
    <property type="entry name" value="PAS"/>
</dbReference>
<dbReference type="Pfam" id="PF13426">
    <property type="entry name" value="PAS_9"/>
    <property type="match status" value="1"/>
</dbReference>
<evidence type="ECO:0000256" key="2">
    <source>
        <dbReference type="ARBA" id="ARBA00022679"/>
    </source>
</evidence>
<feature type="transmembrane region" description="Helical" evidence="10">
    <location>
        <begin position="313"/>
        <end position="336"/>
    </location>
</feature>
<dbReference type="GO" id="GO:0046983">
    <property type="term" value="F:protein dimerization activity"/>
    <property type="evidence" value="ECO:0007669"/>
    <property type="project" value="InterPro"/>
</dbReference>
<dbReference type="InterPro" id="IPR003594">
    <property type="entry name" value="HATPase_dom"/>
</dbReference>
<dbReference type="InterPro" id="IPR006189">
    <property type="entry name" value="CHASE_dom"/>
</dbReference>
<evidence type="ECO:0000256" key="5">
    <source>
        <dbReference type="ARBA" id="ARBA00022989"/>
    </source>
</evidence>
<dbReference type="CDD" id="cd16917">
    <property type="entry name" value="HATPase_UhpB-NarQ-NarX-like"/>
    <property type="match status" value="1"/>
</dbReference>
<evidence type="ECO:0000256" key="3">
    <source>
        <dbReference type="ARBA" id="ARBA00022692"/>
    </source>
</evidence>
<keyword evidence="7 10" id="KW-0472">Membrane</keyword>
<evidence type="ECO:0000256" key="10">
    <source>
        <dbReference type="SAM" id="Phobius"/>
    </source>
</evidence>
<dbReference type="Gene3D" id="3.30.450.20">
    <property type="entry name" value="PAS domain"/>
    <property type="match status" value="1"/>
</dbReference>
<dbReference type="InterPro" id="IPR035965">
    <property type="entry name" value="PAS-like_dom_sf"/>
</dbReference>
<dbReference type="PANTHER" id="PTHR24421">
    <property type="entry name" value="NITRATE/NITRITE SENSOR PROTEIN NARX-RELATED"/>
    <property type="match status" value="1"/>
</dbReference>
<dbReference type="Pfam" id="PF03924">
    <property type="entry name" value="CHASE"/>
    <property type="match status" value="1"/>
</dbReference>
<dbReference type="Pfam" id="PF02518">
    <property type="entry name" value="HATPase_c"/>
    <property type="match status" value="1"/>
</dbReference>
<dbReference type="PROSITE" id="PS50112">
    <property type="entry name" value="PAS"/>
    <property type="match status" value="1"/>
</dbReference>
<evidence type="ECO:0000259" key="12">
    <source>
        <dbReference type="PROSITE" id="PS50113"/>
    </source>
</evidence>
<evidence type="ECO:0000313" key="13">
    <source>
        <dbReference type="EMBL" id="SFJ27955.1"/>
    </source>
</evidence>
<dbReference type="SUPFAM" id="SSF55785">
    <property type="entry name" value="PYP-like sensor domain (PAS domain)"/>
    <property type="match status" value="1"/>
</dbReference>
<proteinExistence type="predicted"/>
<dbReference type="Proteomes" id="UP000199548">
    <property type="component" value="Unassembled WGS sequence"/>
</dbReference>
<dbReference type="Pfam" id="PF07730">
    <property type="entry name" value="HisKA_3"/>
    <property type="match status" value="1"/>
</dbReference>
<feature type="region of interest" description="Disordered" evidence="9">
    <location>
        <begin position="1"/>
        <end position="25"/>
    </location>
</feature>
<accession>A0A1I3Q2M3</accession>
<sequence>MTSSSAEPEDTSGNTAHTAGRRVRSRAAGLRRRPLLVALLILCISAAAIFAVTSFVEHQWQAAAQARFDARTERVTTRLRRLLSASETVLYGARAALDLSPSMTSAAWQQYVEKLELDSSALPIRALGYADVASASTGIIGNSPLTGRHLSVTLLAPAGGLVRPDLFDQDSFVHAALLRAAQDNQVALAVHFASDVDAAADNEAVLLLCLPRYSGSTVPASPEAHRTSPRGFLFASLDTRRLFEPLVAGRPSIELNVQAGRPGAFIYATDSGSVEAPATTSLFRKTDTLTYGGMPLTLVYTANGSASATGADVVNGTILLMGIGVAFALAGLAYALTATYAKNMLMPGVATLNEARMMGIIRSSMEAIITIDEAQTVVIFNPMAEHVFGVSAMEAVGAPLSRFIPERFRQAHGRHVEQFGVTGVSERLMGRQRVLFGLRANGEEFPIEASISQIRDATGKLYTVMLRDVTERLRADNALKQSREELRDLSANLQNVREEEKTRIARELHDDLGQQLTALKMDLSAVEQTLDAHPPAQPDAIASVSGQLLSMRLLIDSTVASVRRIAADLRPVMLDDLGLVPAIEWLANDFTNRYGIDVERHIDPGDTRFAKRGATTVFRIVQEALANVARHADATLVVLTLETEGGYCVLRIVDNGRGTDAGVRTHIERGAHADKSFGLIGIRERAHMLRGTVTIDTSRDRGFALTVAFPLHAIEAEDPIP</sequence>
<evidence type="ECO:0000256" key="7">
    <source>
        <dbReference type="ARBA" id="ARBA00023136"/>
    </source>
</evidence>
<dbReference type="SMART" id="SM00091">
    <property type="entry name" value="PAS"/>
    <property type="match status" value="1"/>
</dbReference>
<dbReference type="CDD" id="cd00130">
    <property type="entry name" value="PAS"/>
    <property type="match status" value="1"/>
</dbReference>
<feature type="coiled-coil region" evidence="8">
    <location>
        <begin position="472"/>
        <end position="503"/>
    </location>
</feature>
<evidence type="ECO:0000256" key="4">
    <source>
        <dbReference type="ARBA" id="ARBA00022777"/>
    </source>
</evidence>